<dbReference type="Gene3D" id="3.30.450.20">
    <property type="entry name" value="PAS domain"/>
    <property type="match status" value="3"/>
</dbReference>
<accession>A0A1A8Y1M2</accession>
<dbReference type="InterPro" id="IPR000014">
    <property type="entry name" value="PAS"/>
</dbReference>
<dbReference type="NCBIfam" id="TIGR00229">
    <property type="entry name" value="sensory_box"/>
    <property type="match status" value="1"/>
</dbReference>
<keyword evidence="4" id="KW-1185">Reference proteome</keyword>
<reference evidence="3 4" key="1">
    <citation type="submission" date="2016-06" db="EMBL/GenBank/DDBJ databases">
        <authorList>
            <person name="Kjaerup R.B."/>
            <person name="Dalgaard T.S."/>
            <person name="Juul-Madsen H.R."/>
        </authorList>
    </citation>
    <scope>NUCLEOTIDE SEQUENCE [LARGE SCALE GENOMIC DNA]</scope>
    <source>
        <strain evidence="3">2</strain>
    </source>
</reference>
<sequence length="569" mass="63557">MLIDGIDSLDSGVTVFDSRLRLVTANRRFVEMLGFPAELMVPGTSLAAMFRFNAERGEYGDGDIEALVEERMAQARRFEPHRFERLRPDGTILEVRGSPLRSGGFITIYIDVTTERQREKALADLSSQLERRVEERTAELRQREAELARKTHQLELVVSHIRHGISVIGPQLTLELCNDHFLEIMRFPPEFARPGRPFAEFIRFNAERGDYGPCDVEEMVAQRVEQARHPTLHQFERTRPDGTSIEIIGSPLPDGGFVTTYIDITERKHAEAQRDASEANLLAMLEASPIGVALIDQADMTIRFCNKRLAELAGAPADSLIGNTASGFCRMLLEEIDLDTTVLNLERSMVRADGSHWHCLISARTITFKDRPALLLWVYDITELYLARRALRHIAHHDGLTDIPNRRHFESFVAQALARAERRRSRGALLFIDLDGFKRVNDSFGHQTGDRLLKTIAAGLRERMRKSDFVARLGGDEFAVICEDCGADGGPLALASELVTMVRELAETSVPGCGVGASIGLAYFDSDGPDRDQLMRNADMAMYRAKTTGHITEHTDAPAPPSHSARPAT</sequence>
<evidence type="ECO:0000313" key="4">
    <source>
        <dbReference type="Proteomes" id="UP000199600"/>
    </source>
</evidence>
<dbReference type="InterPro" id="IPR029787">
    <property type="entry name" value="Nucleotide_cyclase"/>
</dbReference>
<evidence type="ECO:0000313" key="3">
    <source>
        <dbReference type="EMBL" id="SBT10851.1"/>
    </source>
</evidence>
<dbReference type="InterPro" id="IPR000160">
    <property type="entry name" value="GGDEF_dom"/>
</dbReference>
<dbReference type="CDD" id="cd01949">
    <property type="entry name" value="GGDEF"/>
    <property type="match status" value="1"/>
</dbReference>
<dbReference type="Pfam" id="PF00990">
    <property type="entry name" value="GGDEF"/>
    <property type="match status" value="1"/>
</dbReference>
<dbReference type="EMBL" id="FLQY01000379">
    <property type="protein sequence ID" value="SBT10851.1"/>
    <property type="molecule type" value="Genomic_DNA"/>
</dbReference>
<evidence type="ECO:0000259" key="2">
    <source>
        <dbReference type="PROSITE" id="PS50887"/>
    </source>
</evidence>
<name>A0A1A8Y1M2_9RHOO</name>
<dbReference type="SMART" id="SM00091">
    <property type="entry name" value="PAS"/>
    <property type="match status" value="3"/>
</dbReference>
<dbReference type="PROSITE" id="PS50112">
    <property type="entry name" value="PAS"/>
    <property type="match status" value="1"/>
</dbReference>
<dbReference type="CDD" id="cd00130">
    <property type="entry name" value="PAS"/>
    <property type="match status" value="1"/>
</dbReference>
<protein>
    <submittedName>
        <fullName evidence="3">Putative Diguanylate cyclase/phosphodiesterase with PAS/PAC sensor(S)</fullName>
    </submittedName>
</protein>
<dbReference type="InterPro" id="IPR052155">
    <property type="entry name" value="Biofilm_reg_signaling"/>
</dbReference>
<dbReference type="PROSITE" id="PS50887">
    <property type="entry name" value="GGDEF"/>
    <property type="match status" value="1"/>
</dbReference>
<dbReference type="FunFam" id="3.30.70.270:FF:000001">
    <property type="entry name" value="Diguanylate cyclase domain protein"/>
    <property type="match status" value="1"/>
</dbReference>
<dbReference type="InterPro" id="IPR035965">
    <property type="entry name" value="PAS-like_dom_sf"/>
</dbReference>
<proteinExistence type="predicted"/>
<feature type="domain" description="GGDEF" evidence="2">
    <location>
        <begin position="425"/>
        <end position="558"/>
    </location>
</feature>
<dbReference type="SUPFAM" id="SSF55785">
    <property type="entry name" value="PYP-like sensor domain (PAS domain)"/>
    <property type="match status" value="3"/>
</dbReference>
<dbReference type="NCBIfam" id="TIGR00254">
    <property type="entry name" value="GGDEF"/>
    <property type="match status" value="1"/>
</dbReference>
<dbReference type="GO" id="GO:0003824">
    <property type="term" value="F:catalytic activity"/>
    <property type="evidence" value="ECO:0007669"/>
    <property type="project" value="UniProtKB-ARBA"/>
</dbReference>
<dbReference type="SUPFAM" id="SSF55073">
    <property type="entry name" value="Nucleotide cyclase"/>
    <property type="match status" value="1"/>
</dbReference>
<evidence type="ECO:0000259" key="1">
    <source>
        <dbReference type="PROSITE" id="PS50112"/>
    </source>
</evidence>
<dbReference type="PANTHER" id="PTHR44757:SF2">
    <property type="entry name" value="BIOFILM ARCHITECTURE MAINTENANCE PROTEIN MBAA"/>
    <property type="match status" value="1"/>
</dbReference>
<dbReference type="Pfam" id="PF13188">
    <property type="entry name" value="PAS_8"/>
    <property type="match status" value="1"/>
</dbReference>
<dbReference type="SMART" id="SM00267">
    <property type="entry name" value="GGDEF"/>
    <property type="match status" value="1"/>
</dbReference>
<dbReference type="AlphaFoldDB" id="A0A1A8Y1M2"/>
<gene>
    <name evidence="3" type="ORF">PROAA_750001</name>
</gene>
<dbReference type="PANTHER" id="PTHR44757">
    <property type="entry name" value="DIGUANYLATE CYCLASE DGCP"/>
    <property type="match status" value="1"/>
</dbReference>
<dbReference type="Proteomes" id="UP000199600">
    <property type="component" value="Unassembled WGS sequence"/>
</dbReference>
<dbReference type="InterPro" id="IPR043128">
    <property type="entry name" value="Rev_trsase/Diguanyl_cyclase"/>
</dbReference>
<dbReference type="Pfam" id="PF12860">
    <property type="entry name" value="PAS_7"/>
    <property type="match status" value="2"/>
</dbReference>
<organism evidence="3 4">
    <name type="scientific">Candidatus Propionivibrio aalborgensis</name>
    <dbReference type="NCBI Taxonomy" id="1860101"/>
    <lineage>
        <taxon>Bacteria</taxon>
        <taxon>Pseudomonadati</taxon>
        <taxon>Pseudomonadota</taxon>
        <taxon>Betaproteobacteria</taxon>
        <taxon>Rhodocyclales</taxon>
        <taxon>Rhodocyclaceae</taxon>
        <taxon>Propionivibrio</taxon>
    </lineage>
</organism>
<dbReference type="Gene3D" id="3.30.70.270">
    <property type="match status" value="1"/>
</dbReference>
<feature type="domain" description="PAS" evidence="1">
    <location>
        <begin position="277"/>
        <end position="324"/>
    </location>
</feature>